<dbReference type="InParanoid" id="M1CWP2"/>
<organism evidence="2 3">
    <name type="scientific">Solanum tuberosum</name>
    <name type="common">Potato</name>
    <dbReference type="NCBI Taxonomy" id="4113"/>
    <lineage>
        <taxon>Eukaryota</taxon>
        <taxon>Viridiplantae</taxon>
        <taxon>Streptophyta</taxon>
        <taxon>Embryophyta</taxon>
        <taxon>Tracheophyta</taxon>
        <taxon>Spermatophyta</taxon>
        <taxon>Magnoliopsida</taxon>
        <taxon>eudicotyledons</taxon>
        <taxon>Gunneridae</taxon>
        <taxon>Pentapetalae</taxon>
        <taxon>asterids</taxon>
        <taxon>lamiids</taxon>
        <taxon>Solanales</taxon>
        <taxon>Solanaceae</taxon>
        <taxon>Solanoideae</taxon>
        <taxon>Solaneae</taxon>
        <taxon>Solanum</taxon>
    </lineage>
</organism>
<evidence type="ECO:0008006" key="4">
    <source>
        <dbReference type="Google" id="ProtNLM"/>
    </source>
</evidence>
<dbReference type="EnsemblPlants" id="PGSC0003DMT400076401">
    <property type="protein sequence ID" value="PGSC0003DMT400076401"/>
    <property type="gene ID" value="PGSC0003DMG402029709"/>
</dbReference>
<dbReference type="Proteomes" id="UP000011115">
    <property type="component" value="Unassembled WGS sequence"/>
</dbReference>
<keyword evidence="3" id="KW-1185">Reference proteome</keyword>
<dbReference type="Gramene" id="PGSC0003DMT400076401">
    <property type="protein sequence ID" value="PGSC0003DMT400076401"/>
    <property type="gene ID" value="PGSC0003DMG402029709"/>
</dbReference>
<reference evidence="3" key="1">
    <citation type="journal article" date="2011" name="Nature">
        <title>Genome sequence and analysis of the tuber crop potato.</title>
        <authorList>
            <consortium name="The Potato Genome Sequencing Consortium"/>
        </authorList>
    </citation>
    <scope>NUCLEOTIDE SEQUENCE [LARGE SCALE GENOMIC DNA]</scope>
    <source>
        <strain evidence="3">cv. DM1-3 516 R44</strain>
    </source>
</reference>
<dbReference type="AlphaFoldDB" id="M1CWP2"/>
<evidence type="ECO:0000313" key="2">
    <source>
        <dbReference type="EnsemblPlants" id="PGSC0003DMT400076401"/>
    </source>
</evidence>
<dbReference type="PaxDb" id="4113-PGSC0003DMT400076401"/>
<dbReference type="HOGENOM" id="CLU_2642864_0_0_1"/>
<reference evidence="2" key="2">
    <citation type="submission" date="2015-06" db="UniProtKB">
        <authorList>
            <consortium name="EnsemblPlants"/>
        </authorList>
    </citation>
    <scope>IDENTIFICATION</scope>
    <source>
        <strain evidence="2">DM1-3 516 R44</strain>
    </source>
</reference>
<evidence type="ECO:0000256" key="1">
    <source>
        <dbReference type="SAM" id="SignalP"/>
    </source>
</evidence>
<feature type="signal peptide" evidence="1">
    <location>
        <begin position="1"/>
        <end position="24"/>
    </location>
</feature>
<protein>
    <recommendedName>
        <fullName evidence="4">Secreted protein</fullName>
    </recommendedName>
</protein>
<name>M1CWP2_SOLTU</name>
<proteinExistence type="predicted"/>
<keyword evidence="1" id="KW-0732">Signal</keyword>
<accession>M1CWP2</accession>
<feature type="chain" id="PRO_5004013557" description="Secreted protein" evidence="1">
    <location>
        <begin position="25"/>
        <end position="77"/>
    </location>
</feature>
<sequence length="77" mass="9025">MPQFNRACILIYLIEFMFTTPIESCSVPIRQEASQNIEPNFWKYRTQRLWSSGQSTSCDVCRRTSRVRTLSQTKACN</sequence>
<evidence type="ECO:0000313" key="3">
    <source>
        <dbReference type="Proteomes" id="UP000011115"/>
    </source>
</evidence>